<feature type="compositionally biased region" description="Pro residues" evidence="7">
    <location>
        <begin position="79"/>
        <end position="97"/>
    </location>
</feature>
<accession>B0DIJ7</accession>
<dbReference type="SUPFAM" id="SSF57716">
    <property type="entry name" value="Glucocorticoid receptor-like (DNA-binding domain)"/>
    <property type="match status" value="1"/>
</dbReference>
<feature type="domain" description="GATA-type" evidence="8">
    <location>
        <begin position="357"/>
        <end position="392"/>
    </location>
</feature>
<evidence type="ECO:0000256" key="2">
    <source>
        <dbReference type="ARBA" id="ARBA00022771"/>
    </source>
</evidence>
<dbReference type="PANTHER" id="PTHR47172:SF24">
    <property type="entry name" value="GATA ZINC FINGER DOMAIN-CONTAINING PROTEIN 14-RELATED"/>
    <property type="match status" value="1"/>
</dbReference>
<name>B0DIJ7_LACBS</name>
<dbReference type="KEGG" id="lbc:LACBIDRAFT_302892"/>
<evidence type="ECO:0000313" key="10">
    <source>
        <dbReference type="Proteomes" id="UP000001194"/>
    </source>
</evidence>
<feature type="region of interest" description="Disordered" evidence="7">
    <location>
        <begin position="262"/>
        <end position="377"/>
    </location>
</feature>
<dbReference type="AlphaFoldDB" id="B0DIJ7"/>
<feature type="compositionally biased region" description="Low complexity" evidence="7">
    <location>
        <begin position="262"/>
        <end position="280"/>
    </location>
</feature>
<keyword evidence="4" id="KW-0805">Transcription regulation</keyword>
<dbReference type="InterPro" id="IPR000679">
    <property type="entry name" value="Znf_GATA"/>
</dbReference>
<dbReference type="PROSITE" id="PS50114">
    <property type="entry name" value="GATA_ZN_FINGER_2"/>
    <property type="match status" value="1"/>
</dbReference>
<feature type="compositionally biased region" description="Polar residues" evidence="7">
    <location>
        <begin position="39"/>
        <end position="48"/>
    </location>
</feature>
<dbReference type="CDD" id="cd00202">
    <property type="entry name" value="ZnF_GATA"/>
    <property type="match status" value="1"/>
</dbReference>
<dbReference type="GO" id="GO:0006355">
    <property type="term" value="P:regulation of DNA-templated transcription"/>
    <property type="evidence" value="ECO:0007669"/>
    <property type="project" value="InterPro"/>
</dbReference>
<dbReference type="PRINTS" id="PR01217">
    <property type="entry name" value="PRICHEXTENSN"/>
</dbReference>
<keyword evidence="3" id="KW-0862">Zinc</keyword>
<proteinExistence type="predicted"/>
<keyword evidence="2 6" id="KW-0863">Zinc-finger</keyword>
<feature type="compositionally biased region" description="Low complexity" evidence="7">
    <location>
        <begin position="63"/>
        <end position="78"/>
    </location>
</feature>
<dbReference type="RefSeq" id="XP_001883804.1">
    <property type="nucleotide sequence ID" value="XM_001883769.1"/>
</dbReference>
<sequence>MPSDGRYGYSHPNPPSYDYNPYPPPVSAYEPPQVVQPPSLRSSRSTNPPSQPHSPPLSNHHYQAPSYQQQGYGPGQYQHPPPQPPPQAQHPPPPPHPSSHWPNEGWGHYNQQQYPPHPPPTHASAEPPYTSGPGRPEQVSSSSSEPRGYAPSHPPPPPSSGDSRRGEDRHHAPPPPPPPHSSSASSIPPPPSSAHHHQQQQPQQPPPPPHHHHQAQQHNNQGKPSRREKESPPAIPPPGTPSNLDFMKLLESYRIILDGTEALSAPSSSSSSASRTPPAAETIERMLQSATYGWHTLDEALAQHSHRQSGGNAAAPTESTRSPKEKDPEEATPKEPANGATASSSSSSKRQKVDDTVQEGQTCLGCNATSTPEWRRGPMGPRTLCNACGLVYAKLIKKRFRETLNMKGQNGKNIPPQAAGDDSLEGESEDDDGYSQDRRSELVEGRD</sequence>
<feature type="region of interest" description="Disordered" evidence="7">
    <location>
        <begin position="1"/>
        <end position="246"/>
    </location>
</feature>
<dbReference type="EMBL" id="DS547112">
    <property type="protein sequence ID" value="EDR05700.1"/>
    <property type="molecule type" value="Genomic_DNA"/>
</dbReference>
<dbReference type="GO" id="GO:0043565">
    <property type="term" value="F:sequence-specific DNA binding"/>
    <property type="evidence" value="ECO:0007669"/>
    <property type="project" value="InterPro"/>
</dbReference>
<gene>
    <name evidence="9" type="ORF">LACBIDRAFT_302892</name>
</gene>
<evidence type="ECO:0000313" key="9">
    <source>
        <dbReference type="EMBL" id="EDR05700.1"/>
    </source>
</evidence>
<dbReference type="InParanoid" id="B0DIJ7"/>
<evidence type="ECO:0000256" key="1">
    <source>
        <dbReference type="ARBA" id="ARBA00022723"/>
    </source>
</evidence>
<evidence type="ECO:0000256" key="4">
    <source>
        <dbReference type="ARBA" id="ARBA00023015"/>
    </source>
</evidence>
<feature type="region of interest" description="Disordered" evidence="7">
    <location>
        <begin position="405"/>
        <end position="447"/>
    </location>
</feature>
<keyword evidence="1" id="KW-0479">Metal-binding</keyword>
<keyword evidence="10" id="KW-1185">Reference proteome</keyword>
<feature type="compositionally biased region" description="Basic and acidic residues" evidence="7">
    <location>
        <begin position="321"/>
        <end position="333"/>
    </location>
</feature>
<dbReference type="Gene3D" id="3.30.50.10">
    <property type="entry name" value="Erythroid Transcription Factor GATA-1, subunit A"/>
    <property type="match status" value="1"/>
</dbReference>
<reference evidence="9 10" key="1">
    <citation type="journal article" date="2008" name="Nature">
        <title>The genome of Laccaria bicolor provides insights into mycorrhizal symbiosis.</title>
        <authorList>
            <person name="Martin F."/>
            <person name="Aerts A."/>
            <person name="Ahren D."/>
            <person name="Brun A."/>
            <person name="Danchin E.G.J."/>
            <person name="Duchaussoy F."/>
            <person name="Gibon J."/>
            <person name="Kohler A."/>
            <person name="Lindquist E."/>
            <person name="Pereda V."/>
            <person name="Salamov A."/>
            <person name="Shapiro H.J."/>
            <person name="Wuyts J."/>
            <person name="Blaudez D."/>
            <person name="Buee M."/>
            <person name="Brokstein P."/>
            <person name="Canbaeck B."/>
            <person name="Cohen D."/>
            <person name="Courty P.E."/>
            <person name="Coutinho P.M."/>
            <person name="Delaruelle C."/>
            <person name="Detter J.C."/>
            <person name="Deveau A."/>
            <person name="DiFazio S."/>
            <person name="Duplessis S."/>
            <person name="Fraissinet-Tachet L."/>
            <person name="Lucic E."/>
            <person name="Frey-Klett P."/>
            <person name="Fourrey C."/>
            <person name="Feussner I."/>
            <person name="Gay G."/>
            <person name="Grimwood J."/>
            <person name="Hoegger P.J."/>
            <person name="Jain P."/>
            <person name="Kilaru S."/>
            <person name="Labbe J."/>
            <person name="Lin Y.C."/>
            <person name="Legue V."/>
            <person name="Le Tacon F."/>
            <person name="Marmeisse R."/>
            <person name="Melayah D."/>
            <person name="Montanini B."/>
            <person name="Muratet M."/>
            <person name="Nehls U."/>
            <person name="Niculita-Hirzel H."/>
            <person name="Oudot-Le Secq M.P."/>
            <person name="Peter M."/>
            <person name="Quesneville H."/>
            <person name="Rajashekar B."/>
            <person name="Reich M."/>
            <person name="Rouhier N."/>
            <person name="Schmutz J."/>
            <person name="Yin T."/>
            <person name="Chalot M."/>
            <person name="Henrissat B."/>
            <person name="Kuees U."/>
            <person name="Lucas S."/>
            <person name="Van de Peer Y."/>
            <person name="Podila G.K."/>
            <person name="Polle A."/>
            <person name="Pukkila P.J."/>
            <person name="Richardson P.M."/>
            <person name="Rouze P."/>
            <person name="Sanders I.R."/>
            <person name="Stajich J.E."/>
            <person name="Tunlid A."/>
            <person name="Tuskan G."/>
            <person name="Grigoriev I.V."/>
        </authorList>
    </citation>
    <scope>NUCLEOTIDE SEQUENCE [LARGE SCALE GENOMIC DNA]</scope>
    <source>
        <strain evidence="10">S238N-H82 / ATCC MYA-4686</strain>
    </source>
</reference>
<feature type="compositionally biased region" description="Basic and acidic residues" evidence="7">
    <location>
        <begin position="162"/>
        <end position="171"/>
    </location>
</feature>
<feature type="compositionally biased region" description="Basic and acidic residues" evidence="7">
    <location>
        <begin position="435"/>
        <end position="447"/>
    </location>
</feature>
<dbReference type="InterPro" id="IPR013088">
    <property type="entry name" value="Znf_NHR/GATA"/>
</dbReference>
<dbReference type="OrthoDB" id="2162994at2759"/>
<dbReference type="SMART" id="SM00401">
    <property type="entry name" value="ZnF_GATA"/>
    <property type="match status" value="1"/>
</dbReference>
<protein>
    <submittedName>
        <fullName evidence="9">Predicted protein</fullName>
    </submittedName>
</protein>
<dbReference type="GO" id="GO:0008270">
    <property type="term" value="F:zinc ion binding"/>
    <property type="evidence" value="ECO:0007669"/>
    <property type="project" value="UniProtKB-KW"/>
</dbReference>
<dbReference type="GeneID" id="6079450"/>
<keyword evidence="5" id="KW-0804">Transcription</keyword>
<evidence type="ECO:0000256" key="7">
    <source>
        <dbReference type="SAM" id="MobiDB-lite"/>
    </source>
</evidence>
<evidence type="ECO:0000256" key="6">
    <source>
        <dbReference type="PROSITE-ProRule" id="PRU00094"/>
    </source>
</evidence>
<dbReference type="Pfam" id="PF00320">
    <property type="entry name" value="GATA"/>
    <property type="match status" value="1"/>
</dbReference>
<dbReference type="HOGENOM" id="CLU_061218_0_0_1"/>
<dbReference type="Proteomes" id="UP000001194">
    <property type="component" value="Unassembled WGS sequence"/>
</dbReference>
<dbReference type="PANTHER" id="PTHR47172">
    <property type="entry name" value="OS01G0976800 PROTEIN"/>
    <property type="match status" value="1"/>
</dbReference>
<evidence type="ECO:0000256" key="5">
    <source>
        <dbReference type="ARBA" id="ARBA00023163"/>
    </source>
</evidence>
<evidence type="ECO:0000256" key="3">
    <source>
        <dbReference type="ARBA" id="ARBA00022833"/>
    </source>
</evidence>
<dbReference type="STRING" id="486041.B0DIJ7"/>
<feature type="compositionally biased region" description="Acidic residues" evidence="7">
    <location>
        <begin position="422"/>
        <end position="434"/>
    </location>
</feature>
<organism evidence="10">
    <name type="scientific">Laccaria bicolor (strain S238N-H82 / ATCC MYA-4686)</name>
    <name type="common">Bicoloured deceiver</name>
    <name type="synonym">Laccaria laccata var. bicolor</name>
    <dbReference type="NCBI Taxonomy" id="486041"/>
    <lineage>
        <taxon>Eukaryota</taxon>
        <taxon>Fungi</taxon>
        <taxon>Dikarya</taxon>
        <taxon>Basidiomycota</taxon>
        <taxon>Agaricomycotina</taxon>
        <taxon>Agaricomycetes</taxon>
        <taxon>Agaricomycetidae</taxon>
        <taxon>Agaricales</taxon>
        <taxon>Agaricineae</taxon>
        <taxon>Hydnangiaceae</taxon>
        <taxon>Laccaria</taxon>
    </lineage>
</organism>
<evidence type="ECO:0000259" key="8">
    <source>
        <dbReference type="PROSITE" id="PS50114"/>
    </source>
</evidence>